<evidence type="ECO:0000256" key="41">
    <source>
        <dbReference type="ARBA" id="ARBA00048051"/>
    </source>
</evidence>
<dbReference type="Gene3D" id="3.40.366.10">
    <property type="entry name" value="Malonyl-Coenzyme A Acyl Carrier Protein, domain 2"/>
    <property type="match status" value="2"/>
</dbReference>
<evidence type="ECO:0000256" key="25">
    <source>
        <dbReference type="ARBA" id="ARBA00023399"/>
    </source>
</evidence>
<evidence type="ECO:0000256" key="29">
    <source>
        <dbReference type="ARBA" id="ARBA00044883"/>
    </source>
</evidence>
<accession>A0A8J6H106</accession>
<dbReference type="GO" id="GO:0004316">
    <property type="term" value="F:3-oxoacyl-[acyl-carrier-protein] reductase (NADPH) activity"/>
    <property type="evidence" value="ECO:0007669"/>
    <property type="project" value="UniProtKB-EC"/>
</dbReference>
<dbReference type="EC" id="4.2.1.59" evidence="6"/>
<dbReference type="GO" id="GO:0004313">
    <property type="term" value="F:[acyl-carrier-protein] S-acetyltransferase activity"/>
    <property type="evidence" value="ECO:0007669"/>
    <property type="project" value="UniProtKB-EC"/>
</dbReference>
<comment type="function">
    <text evidence="28">Fatty acid synthetase is a multifunctional enzyme that catalyzes the de novo biosynthesis of long-chain saturated fatty acids starting from acetyl-CoA and malonyl-CoA in the presence of NADPH. This multifunctional protein contains 7 catalytic activities and a site for the binding of the prosthetic group 4'-phosphopantetheine of the acyl carrier protein ([ACP]) domain.</text>
</comment>
<evidence type="ECO:0000256" key="58">
    <source>
        <dbReference type="ARBA" id="ARBA00049521"/>
    </source>
</evidence>
<keyword evidence="14" id="KW-0702">S-nitrosylation</keyword>
<dbReference type="InterPro" id="IPR011032">
    <property type="entry name" value="GroES-like_sf"/>
</dbReference>
<comment type="catalytic activity">
    <reaction evidence="26">
        <text>(3R)-hydroxyhexadecanoyl-[ACP] = (2E)-hexadecenoyl-[ACP] + H2O</text>
        <dbReference type="Rhea" id="RHEA:41908"/>
        <dbReference type="Rhea" id="RHEA-COMP:9650"/>
        <dbReference type="Rhea" id="RHEA-COMP:9651"/>
        <dbReference type="ChEBI" id="CHEBI:15377"/>
        <dbReference type="ChEBI" id="CHEBI:78480"/>
        <dbReference type="ChEBI" id="CHEBI:78481"/>
    </reaction>
    <physiologicalReaction direction="left-to-right" evidence="26">
        <dbReference type="Rhea" id="RHEA:41909"/>
    </physiologicalReaction>
</comment>
<evidence type="ECO:0000256" key="56">
    <source>
        <dbReference type="ARBA" id="ARBA00049422"/>
    </source>
</evidence>
<dbReference type="Pfam" id="PF00109">
    <property type="entry name" value="ketoacyl-synt"/>
    <property type="match status" value="2"/>
</dbReference>
<comment type="catalytic activity">
    <reaction evidence="40">
        <text>acetyl-[ACP] + malonyl-[ACP] + H(+) = 3-oxobutanoyl-[ACP] + holo-[ACP] + CO2</text>
        <dbReference type="Rhea" id="RHEA:41800"/>
        <dbReference type="Rhea" id="RHEA-COMP:9621"/>
        <dbReference type="Rhea" id="RHEA-COMP:9623"/>
        <dbReference type="Rhea" id="RHEA-COMP:9625"/>
        <dbReference type="Rhea" id="RHEA-COMP:9685"/>
        <dbReference type="ChEBI" id="CHEBI:15378"/>
        <dbReference type="ChEBI" id="CHEBI:16526"/>
        <dbReference type="ChEBI" id="CHEBI:64479"/>
        <dbReference type="ChEBI" id="CHEBI:78446"/>
        <dbReference type="ChEBI" id="CHEBI:78449"/>
        <dbReference type="ChEBI" id="CHEBI:78450"/>
    </reaction>
    <physiologicalReaction direction="left-to-right" evidence="40">
        <dbReference type="Rhea" id="RHEA:41801"/>
    </physiologicalReaction>
</comment>
<dbReference type="CDD" id="cd05195">
    <property type="entry name" value="enoyl_red"/>
    <property type="match status" value="2"/>
</dbReference>
<dbReference type="InterPro" id="IPR001031">
    <property type="entry name" value="Thioesterase"/>
</dbReference>
<evidence type="ECO:0000256" key="9">
    <source>
        <dbReference type="ARBA" id="ARBA00013258"/>
    </source>
</evidence>
<comment type="catalytic activity">
    <reaction evidence="50">
        <text>3-oxotetradecanoyl-[ACP] + NADPH + H(+) = (3R)-hydroxytetradecanoyl-[ACP] + NADP(+)</text>
        <dbReference type="Rhea" id="RHEA:41888"/>
        <dbReference type="Rhea" id="RHEA-COMP:9645"/>
        <dbReference type="Rhea" id="RHEA-COMP:9646"/>
        <dbReference type="ChEBI" id="CHEBI:15378"/>
        <dbReference type="ChEBI" id="CHEBI:57783"/>
        <dbReference type="ChEBI" id="CHEBI:58349"/>
        <dbReference type="ChEBI" id="CHEBI:78473"/>
        <dbReference type="ChEBI" id="CHEBI:78474"/>
    </reaction>
    <physiologicalReaction direction="left-to-right" evidence="50">
        <dbReference type="Rhea" id="RHEA:41889"/>
    </physiologicalReaction>
</comment>
<evidence type="ECO:0000256" key="48">
    <source>
        <dbReference type="ARBA" id="ARBA00048691"/>
    </source>
</evidence>
<name>A0A8J6H106_TENMO</name>
<dbReference type="InterPro" id="IPR050091">
    <property type="entry name" value="PKS_NRPS_Biosynth_Enz"/>
</dbReference>
<comment type="catalytic activity">
    <reaction evidence="30">
        <text>3-oxooctadecanoyl-[ACP] + NADPH + H(+) = (3R)-hydroxyoctadecanoyl-[ACP] + NADP(+)</text>
        <dbReference type="Rhea" id="RHEA:41920"/>
        <dbReference type="Rhea" id="RHEA-COMP:9653"/>
        <dbReference type="Rhea" id="RHEA-COMP:9654"/>
        <dbReference type="ChEBI" id="CHEBI:15378"/>
        <dbReference type="ChEBI" id="CHEBI:57783"/>
        <dbReference type="ChEBI" id="CHEBI:58349"/>
        <dbReference type="ChEBI" id="CHEBI:78487"/>
        <dbReference type="ChEBI" id="CHEBI:78488"/>
    </reaction>
    <physiologicalReaction direction="left-to-right" evidence="30">
        <dbReference type="Rhea" id="RHEA:41921"/>
    </physiologicalReaction>
</comment>
<dbReference type="SUPFAM" id="SSF50129">
    <property type="entry name" value="GroES-like"/>
    <property type="match status" value="2"/>
</dbReference>
<evidence type="ECO:0000256" key="36">
    <source>
        <dbReference type="ARBA" id="ARBA00047578"/>
    </source>
</evidence>
<evidence type="ECO:0000256" key="52">
    <source>
        <dbReference type="ARBA" id="ARBA00049109"/>
    </source>
</evidence>
<dbReference type="Pfam" id="PF08659">
    <property type="entry name" value="KR"/>
    <property type="match status" value="1"/>
</dbReference>
<evidence type="ECO:0000256" key="18">
    <source>
        <dbReference type="ARBA" id="ARBA00023268"/>
    </source>
</evidence>
<comment type="catalytic activity">
    <reaction evidence="22">
        <text>(3R)-hydroxydecanoyl-[ACP] = (2E)-decenoyl-[ACP] + H2O</text>
        <dbReference type="Rhea" id="RHEA:41860"/>
        <dbReference type="Rhea" id="RHEA-COMP:9638"/>
        <dbReference type="Rhea" id="RHEA-COMP:9639"/>
        <dbReference type="ChEBI" id="CHEBI:15377"/>
        <dbReference type="ChEBI" id="CHEBI:78466"/>
        <dbReference type="ChEBI" id="CHEBI:78467"/>
    </reaction>
    <physiologicalReaction direction="left-to-right" evidence="22">
        <dbReference type="Rhea" id="RHEA:41861"/>
    </physiologicalReaction>
</comment>
<dbReference type="CDD" id="cd08954">
    <property type="entry name" value="KR_1_FAS_SDR_x"/>
    <property type="match status" value="1"/>
</dbReference>
<dbReference type="SUPFAM" id="SSF51735">
    <property type="entry name" value="NAD(P)-binding Rossmann-fold domains"/>
    <property type="match status" value="3"/>
</dbReference>
<evidence type="ECO:0000256" key="49">
    <source>
        <dbReference type="ARBA" id="ARBA00048704"/>
    </source>
</evidence>
<dbReference type="InterPro" id="IPR049391">
    <property type="entry name" value="FAS_pseudo-KR"/>
</dbReference>
<evidence type="ECO:0000256" key="40">
    <source>
        <dbReference type="ARBA" id="ARBA00047961"/>
    </source>
</evidence>
<dbReference type="GO" id="GO:0004312">
    <property type="term" value="F:fatty acid synthase activity"/>
    <property type="evidence" value="ECO:0007669"/>
    <property type="project" value="UniProtKB-EC"/>
</dbReference>
<comment type="catalytic activity">
    <reaction evidence="46">
        <text>3-oxohexanoyl-[ACP] + NADPH + H(+) = (3R)-hydroxyhexanoyl-[ACP] + NADP(+)</text>
        <dbReference type="Rhea" id="RHEA:41824"/>
        <dbReference type="Rhea" id="RHEA-COMP:9629"/>
        <dbReference type="Rhea" id="RHEA-COMP:9630"/>
        <dbReference type="ChEBI" id="CHEBI:15378"/>
        <dbReference type="ChEBI" id="CHEBI:57783"/>
        <dbReference type="ChEBI" id="CHEBI:58349"/>
        <dbReference type="ChEBI" id="CHEBI:78456"/>
        <dbReference type="ChEBI" id="CHEBI:78457"/>
    </reaction>
    <physiologicalReaction direction="left-to-right" evidence="46">
        <dbReference type="Rhea" id="RHEA:41825"/>
    </physiologicalReaction>
</comment>
<dbReference type="GO" id="GO:0016297">
    <property type="term" value="F:fatty acyl-[ACP] hydrolase activity"/>
    <property type="evidence" value="ECO:0007669"/>
    <property type="project" value="UniProtKB-EC"/>
</dbReference>
<dbReference type="Pfam" id="PF16197">
    <property type="entry name" value="KAsynt_C_assoc"/>
    <property type="match status" value="2"/>
</dbReference>
<evidence type="ECO:0000256" key="30">
    <source>
        <dbReference type="ARBA" id="ARBA00047300"/>
    </source>
</evidence>
<evidence type="ECO:0000256" key="51">
    <source>
        <dbReference type="ARBA" id="ARBA00049019"/>
    </source>
</evidence>
<evidence type="ECO:0000256" key="35">
    <source>
        <dbReference type="ARBA" id="ARBA00047500"/>
    </source>
</evidence>
<comment type="catalytic activity">
    <reaction evidence="55">
        <text>3-oxohexadecanoyl-[ACP] + NADPH + H(+) = (3R)-hydroxyhexadecanoyl-[ACP] + NADP(+)</text>
        <dbReference type="Rhea" id="RHEA:41904"/>
        <dbReference type="Rhea" id="RHEA-COMP:9649"/>
        <dbReference type="Rhea" id="RHEA-COMP:9650"/>
        <dbReference type="ChEBI" id="CHEBI:15378"/>
        <dbReference type="ChEBI" id="CHEBI:57783"/>
        <dbReference type="ChEBI" id="CHEBI:58349"/>
        <dbReference type="ChEBI" id="CHEBI:78478"/>
        <dbReference type="ChEBI" id="CHEBI:78480"/>
    </reaction>
    <physiologicalReaction direction="left-to-right" evidence="55">
        <dbReference type="Rhea" id="RHEA:41905"/>
    </physiologicalReaction>
</comment>
<feature type="domain" description="Ketosynthase family 3 (KS3)" evidence="62">
    <location>
        <begin position="27"/>
        <end position="434"/>
    </location>
</feature>
<dbReference type="SUPFAM" id="SSF47336">
    <property type="entry name" value="ACP-like"/>
    <property type="match status" value="1"/>
</dbReference>
<comment type="catalytic activity">
    <reaction evidence="52">
        <text>decanoyl-[ACP] + malonyl-[ACP] + H(+) = 3-oxododecanoyl-[ACP] + holo-[ACP] + CO2</text>
        <dbReference type="Rhea" id="RHEA:41868"/>
        <dbReference type="Rhea" id="RHEA-COMP:9623"/>
        <dbReference type="Rhea" id="RHEA-COMP:9640"/>
        <dbReference type="Rhea" id="RHEA-COMP:9641"/>
        <dbReference type="Rhea" id="RHEA-COMP:9685"/>
        <dbReference type="ChEBI" id="CHEBI:15378"/>
        <dbReference type="ChEBI" id="CHEBI:16526"/>
        <dbReference type="ChEBI" id="CHEBI:64479"/>
        <dbReference type="ChEBI" id="CHEBI:78449"/>
        <dbReference type="ChEBI" id="CHEBI:78468"/>
        <dbReference type="ChEBI" id="CHEBI:78469"/>
    </reaction>
    <physiologicalReaction direction="left-to-right" evidence="52">
        <dbReference type="Rhea" id="RHEA:41869"/>
    </physiologicalReaction>
</comment>
<evidence type="ECO:0000256" key="42">
    <source>
        <dbReference type="ARBA" id="ARBA00048281"/>
    </source>
</evidence>
<dbReference type="EC" id="2.3.1.39" evidence="9"/>
<comment type="catalytic activity">
    <reaction evidence="29">
        <text>acetyl-CoA + n malonyl-CoA + 2n NADPH + 2n H(+) = a long-chain fatty acid + (n+1) CoA + n CO2 + 2n NADP(+).</text>
        <dbReference type="EC" id="2.3.1.85"/>
    </reaction>
</comment>
<feature type="domain" description="Ketosynthase family 3 (KS3)" evidence="62">
    <location>
        <begin position="2210"/>
        <end position="2617"/>
    </location>
</feature>
<keyword evidence="13" id="KW-0808">Transferase</keyword>
<comment type="catalytic activity">
    <reaction evidence="54">
        <text>3-oxododecanoyl-[ACP] + NADPH + H(+) = (3R)-hydroxydodecanoyl-[ACP] + NADP(+)</text>
        <dbReference type="Rhea" id="RHEA:41872"/>
        <dbReference type="Rhea" id="RHEA-COMP:9641"/>
        <dbReference type="Rhea" id="RHEA-COMP:9642"/>
        <dbReference type="ChEBI" id="CHEBI:15378"/>
        <dbReference type="ChEBI" id="CHEBI:57783"/>
        <dbReference type="ChEBI" id="CHEBI:58349"/>
        <dbReference type="ChEBI" id="CHEBI:78469"/>
        <dbReference type="ChEBI" id="CHEBI:78470"/>
    </reaction>
    <physiologicalReaction direction="left-to-right" evidence="54">
        <dbReference type="Rhea" id="RHEA:41873"/>
    </physiologicalReaction>
</comment>
<dbReference type="SMART" id="SM00822">
    <property type="entry name" value="PKS_KR"/>
    <property type="match status" value="1"/>
</dbReference>
<evidence type="ECO:0000256" key="38">
    <source>
        <dbReference type="ARBA" id="ARBA00047897"/>
    </source>
</evidence>
<dbReference type="Gene3D" id="3.10.129.110">
    <property type="entry name" value="Polyketide synthase dehydratase"/>
    <property type="match status" value="4"/>
</dbReference>
<dbReference type="InterPro" id="IPR029058">
    <property type="entry name" value="AB_hydrolase_fold"/>
</dbReference>
<dbReference type="InterPro" id="IPR020806">
    <property type="entry name" value="PKS_PP-bd"/>
</dbReference>
<dbReference type="Pfam" id="PF13602">
    <property type="entry name" value="ADH_zinc_N_2"/>
    <property type="match status" value="1"/>
</dbReference>
<evidence type="ECO:0000259" key="61">
    <source>
        <dbReference type="PROSITE" id="PS50075"/>
    </source>
</evidence>
<comment type="catalytic activity">
    <reaction evidence="43">
        <text>tetradecanoyl-[ACP] + H2O = tetradecanoate + holo-[ACP] + H(+)</text>
        <dbReference type="Rhea" id="RHEA:30123"/>
        <dbReference type="Rhea" id="RHEA-COMP:9648"/>
        <dbReference type="Rhea" id="RHEA-COMP:9685"/>
        <dbReference type="ChEBI" id="CHEBI:15377"/>
        <dbReference type="ChEBI" id="CHEBI:15378"/>
        <dbReference type="ChEBI" id="CHEBI:30807"/>
        <dbReference type="ChEBI" id="CHEBI:64479"/>
        <dbReference type="ChEBI" id="CHEBI:78477"/>
        <dbReference type="EC" id="3.1.2.14"/>
    </reaction>
    <physiologicalReaction direction="left-to-right" evidence="43">
        <dbReference type="Rhea" id="RHEA:30124"/>
    </physiologicalReaction>
</comment>
<evidence type="ECO:0000256" key="45">
    <source>
        <dbReference type="ARBA" id="ARBA00048506"/>
    </source>
</evidence>
<dbReference type="EMBL" id="JABDTM020027925">
    <property type="protein sequence ID" value="KAH0809770.1"/>
    <property type="molecule type" value="Genomic_DNA"/>
</dbReference>
<evidence type="ECO:0000256" key="43">
    <source>
        <dbReference type="ARBA" id="ARBA00048289"/>
    </source>
</evidence>
<dbReference type="Pfam" id="PF02801">
    <property type="entry name" value="Ketoacyl-synt_C"/>
    <property type="match status" value="2"/>
</dbReference>
<keyword evidence="18" id="KW-0511">Multifunctional enzyme</keyword>
<evidence type="ECO:0000256" key="8">
    <source>
        <dbReference type="ARBA" id="ARBA00013256"/>
    </source>
</evidence>
<evidence type="ECO:0000313" key="63">
    <source>
        <dbReference type="EMBL" id="KAH0809770.1"/>
    </source>
</evidence>
<keyword evidence="64" id="KW-1185">Reference proteome</keyword>
<comment type="catalytic activity">
    <reaction evidence="38">
        <text>(2E)-hexenoyl-[ACP] + NADPH + H(+) = hexanoyl-[ACP] + NADP(+)</text>
        <dbReference type="Rhea" id="RHEA:41832"/>
        <dbReference type="Rhea" id="RHEA-COMP:9631"/>
        <dbReference type="Rhea" id="RHEA-COMP:9632"/>
        <dbReference type="ChEBI" id="CHEBI:15378"/>
        <dbReference type="ChEBI" id="CHEBI:57783"/>
        <dbReference type="ChEBI" id="CHEBI:58349"/>
        <dbReference type="ChEBI" id="CHEBI:78458"/>
        <dbReference type="ChEBI" id="CHEBI:78459"/>
    </reaction>
    <physiologicalReaction direction="left-to-right" evidence="38">
        <dbReference type="Rhea" id="RHEA:41833"/>
    </physiologicalReaction>
</comment>
<evidence type="ECO:0000256" key="22">
    <source>
        <dbReference type="ARBA" id="ARBA00023388"/>
    </source>
</evidence>
<evidence type="ECO:0000256" key="33">
    <source>
        <dbReference type="ARBA" id="ARBA00047440"/>
    </source>
</evidence>
<evidence type="ECO:0000256" key="11">
    <source>
        <dbReference type="ARBA" id="ARBA00022450"/>
    </source>
</evidence>
<proteinExistence type="predicted"/>
<protein>
    <recommendedName>
        <fullName evidence="10">Fatty acid synthase</fullName>
        <ecNumber evidence="5">1.1.1.100</ecNumber>
        <ecNumber evidence="2">1.3.1.39</ecNumber>
        <ecNumber evidence="8">2.3.1.38</ecNumber>
        <ecNumber evidence="9">2.3.1.39</ecNumber>
        <ecNumber evidence="7">2.3.1.41</ecNumber>
        <ecNumber evidence="4">2.3.1.85</ecNumber>
        <ecNumber evidence="3">3.1.2.14</ecNumber>
        <ecNumber evidence="6">4.2.1.59</ecNumber>
    </recommendedName>
</protein>
<evidence type="ECO:0000256" key="27">
    <source>
        <dbReference type="ARBA" id="ARBA00023402"/>
    </source>
</evidence>
<comment type="caution">
    <text evidence="63">The sequence shown here is derived from an EMBL/GenBank/DDBJ whole genome shotgun (WGS) entry which is preliminary data.</text>
</comment>
<dbReference type="PROSITE" id="PS00606">
    <property type="entry name" value="KS3_1"/>
    <property type="match status" value="2"/>
</dbReference>
<dbReference type="SMART" id="SM00823">
    <property type="entry name" value="PKS_PP"/>
    <property type="match status" value="1"/>
</dbReference>
<keyword evidence="16" id="KW-0007">Acetylation</keyword>
<dbReference type="InterPro" id="IPR032821">
    <property type="entry name" value="PKS_assoc"/>
</dbReference>
<comment type="catalytic activity">
    <reaction evidence="19">
        <text>(3R)-hydroxyoctanoyl-[ACP] = (2E)-octenoyl-[ACP] + H2O</text>
        <dbReference type="Rhea" id="RHEA:41844"/>
        <dbReference type="Rhea" id="RHEA-COMP:9634"/>
        <dbReference type="Rhea" id="RHEA-COMP:9635"/>
        <dbReference type="ChEBI" id="CHEBI:15377"/>
        <dbReference type="ChEBI" id="CHEBI:78461"/>
        <dbReference type="ChEBI" id="CHEBI:78462"/>
    </reaction>
    <physiologicalReaction direction="left-to-right" evidence="19">
        <dbReference type="Rhea" id="RHEA:41845"/>
    </physiologicalReaction>
</comment>
<comment type="catalytic activity">
    <reaction evidence="56">
        <text>3-oxooctanoyl-[ACP] + NADPH + H(+) = (3R)-hydroxyoctanoyl-[ACP] + NADP(+)</text>
        <dbReference type="Rhea" id="RHEA:41840"/>
        <dbReference type="Rhea" id="RHEA-COMP:9633"/>
        <dbReference type="Rhea" id="RHEA-COMP:9634"/>
        <dbReference type="ChEBI" id="CHEBI:15378"/>
        <dbReference type="ChEBI" id="CHEBI:57783"/>
        <dbReference type="ChEBI" id="CHEBI:58349"/>
        <dbReference type="ChEBI" id="CHEBI:78460"/>
        <dbReference type="ChEBI" id="CHEBI:78461"/>
    </reaction>
    <physiologicalReaction direction="left-to-right" evidence="56">
        <dbReference type="Rhea" id="RHEA:41841"/>
    </physiologicalReaction>
</comment>
<evidence type="ECO:0000256" key="60">
    <source>
        <dbReference type="SAM" id="MobiDB-lite"/>
    </source>
</evidence>
<evidence type="ECO:0000256" key="47">
    <source>
        <dbReference type="ARBA" id="ARBA00048650"/>
    </source>
</evidence>
<evidence type="ECO:0000256" key="44">
    <source>
        <dbReference type="ARBA" id="ARBA00048420"/>
    </source>
</evidence>
<comment type="catalytic activity">
    <reaction evidence="53">
        <text>(2E)-tetradecenoyl-[ACP] + NADPH + H(+) = tetradecanoyl-[ACP] + NADP(+)</text>
        <dbReference type="Rhea" id="RHEA:41896"/>
        <dbReference type="Rhea" id="RHEA-COMP:9647"/>
        <dbReference type="Rhea" id="RHEA-COMP:9648"/>
        <dbReference type="ChEBI" id="CHEBI:15378"/>
        <dbReference type="ChEBI" id="CHEBI:57783"/>
        <dbReference type="ChEBI" id="CHEBI:58349"/>
        <dbReference type="ChEBI" id="CHEBI:78475"/>
        <dbReference type="ChEBI" id="CHEBI:78477"/>
    </reaction>
    <physiologicalReaction direction="left-to-right" evidence="53">
        <dbReference type="Rhea" id="RHEA:41897"/>
    </physiologicalReaction>
</comment>
<dbReference type="CDD" id="cd00833">
    <property type="entry name" value="PKS"/>
    <property type="match status" value="2"/>
</dbReference>
<dbReference type="Pfam" id="PF21149">
    <property type="entry name" value="FAS_pseudo-KR"/>
    <property type="match status" value="2"/>
</dbReference>
<evidence type="ECO:0000256" key="13">
    <source>
        <dbReference type="ARBA" id="ARBA00022679"/>
    </source>
</evidence>
<evidence type="ECO:0000256" key="59">
    <source>
        <dbReference type="ARBA" id="ARBA00049533"/>
    </source>
</evidence>
<keyword evidence="15" id="KW-0663">Pyridoxal phosphate</keyword>
<evidence type="ECO:0000256" key="50">
    <source>
        <dbReference type="ARBA" id="ARBA00048935"/>
    </source>
</evidence>
<comment type="catalytic activity">
    <reaction evidence="33">
        <text>3-oxodecanoyl-[ACP] + NADPH + H(+) = (3R)-hydroxydecanoyl-[ACP] + NADP(+)</text>
        <dbReference type="Rhea" id="RHEA:41856"/>
        <dbReference type="Rhea" id="RHEA-COMP:9637"/>
        <dbReference type="Rhea" id="RHEA-COMP:9638"/>
        <dbReference type="ChEBI" id="CHEBI:15378"/>
        <dbReference type="ChEBI" id="CHEBI:57783"/>
        <dbReference type="ChEBI" id="CHEBI:58349"/>
        <dbReference type="ChEBI" id="CHEBI:78464"/>
        <dbReference type="ChEBI" id="CHEBI:78466"/>
    </reaction>
    <physiologicalReaction direction="left-to-right" evidence="33">
        <dbReference type="Rhea" id="RHEA:41857"/>
    </physiologicalReaction>
</comment>
<comment type="catalytic activity">
    <reaction evidence="25">
        <text>(3R)-hydroxyoctadecanoyl-[ACP] = (2E)-octadecenoyl-[ACP] + H2O</text>
        <dbReference type="Rhea" id="RHEA:41924"/>
        <dbReference type="Rhea" id="RHEA-COMP:9654"/>
        <dbReference type="Rhea" id="RHEA-COMP:9655"/>
        <dbReference type="ChEBI" id="CHEBI:15377"/>
        <dbReference type="ChEBI" id="CHEBI:78488"/>
        <dbReference type="ChEBI" id="CHEBI:78489"/>
    </reaction>
    <physiologicalReaction direction="left-to-right" evidence="25">
        <dbReference type="Rhea" id="RHEA:41925"/>
    </physiologicalReaction>
</comment>
<dbReference type="Gene3D" id="3.40.50.720">
    <property type="entry name" value="NAD(P)-binding Rossmann-like Domain"/>
    <property type="match status" value="2"/>
</dbReference>
<dbReference type="InterPro" id="IPR036736">
    <property type="entry name" value="ACP-like_sf"/>
</dbReference>
<comment type="catalytic activity">
    <reaction evidence="37">
        <text>(2E)-hexadecenoyl-[ACP] + NADPH + H(+) = hexadecanoyl-[ACP] + NADP(+)</text>
        <dbReference type="Rhea" id="RHEA:41912"/>
        <dbReference type="Rhea" id="RHEA-COMP:9651"/>
        <dbReference type="Rhea" id="RHEA-COMP:9652"/>
        <dbReference type="ChEBI" id="CHEBI:15378"/>
        <dbReference type="ChEBI" id="CHEBI:57783"/>
        <dbReference type="ChEBI" id="CHEBI:58349"/>
        <dbReference type="ChEBI" id="CHEBI:78481"/>
        <dbReference type="ChEBI" id="CHEBI:78483"/>
    </reaction>
    <physiologicalReaction direction="left-to-right" evidence="37">
        <dbReference type="Rhea" id="RHEA:41913"/>
    </physiologicalReaction>
</comment>
<evidence type="ECO:0000256" key="20">
    <source>
        <dbReference type="ARBA" id="ARBA00023351"/>
    </source>
</evidence>
<reference evidence="63" key="2">
    <citation type="submission" date="2021-08" db="EMBL/GenBank/DDBJ databases">
        <authorList>
            <person name="Eriksson T."/>
        </authorList>
    </citation>
    <scope>NUCLEOTIDE SEQUENCE</scope>
    <source>
        <strain evidence="63">Stoneville</strain>
        <tissue evidence="63">Whole head</tissue>
    </source>
</reference>
<dbReference type="InterPro" id="IPR016039">
    <property type="entry name" value="Thiolase-like"/>
</dbReference>
<dbReference type="SMART" id="SM00825">
    <property type="entry name" value="PKS_KS"/>
    <property type="match status" value="2"/>
</dbReference>
<comment type="catalytic activity">
    <reaction evidence="49">
        <text>hexadecanoyl-[ACP] + H2O = hexadecanoate + holo-[ACP] + H(+)</text>
        <dbReference type="Rhea" id="RHEA:41932"/>
        <dbReference type="Rhea" id="RHEA-COMP:9652"/>
        <dbReference type="Rhea" id="RHEA-COMP:9685"/>
        <dbReference type="ChEBI" id="CHEBI:7896"/>
        <dbReference type="ChEBI" id="CHEBI:15377"/>
        <dbReference type="ChEBI" id="CHEBI:15378"/>
        <dbReference type="ChEBI" id="CHEBI:64479"/>
        <dbReference type="ChEBI" id="CHEBI:78483"/>
        <dbReference type="EC" id="3.1.2.14"/>
    </reaction>
    <physiologicalReaction direction="left-to-right" evidence="49">
        <dbReference type="Rhea" id="RHEA:41933"/>
    </physiologicalReaction>
</comment>
<comment type="catalytic activity">
    <reaction evidence="39">
        <text>3-oxobutanoyl-[ACP] + NADPH + H(+) = (3R)-hydroxybutanoyl-[ACP] + NADP(+)</text>
        <dbReference type="Rhea" id="RHEA:41804"/>
        <dbReference type="Rhea" id="RHEA-COMP:9625"/>
        <dbReference type="Rhea" id="RHEA-COMP:9626"/>
        <dbReference type="ChEBI" id="CHEBI:15378"/>
        <dbReference type="ChEBI" id="CHEBI:57783"/>
        <dbReference type="ChEBI" id="CHEBI:58349"/>
        <dbReference type="ChEBI" id="CHEBI:78450"/>
        <dbReference type="ChEBI" id="CHEBI:78451"/>
    </reaction>
    <physiologicalReaction direction="left-to-right" evidence="39">
        <dbReference type="Rhea" id="RHEA:41805"/>
    </physiologicalReaction>
</comment>
<evidence type="ECO:0000256" key="4">
    <source>
        <dbReference type="ARBA" id="ARBA00012873"/>
    </source>
</evidence>
<comment type="catalytic activity">
    <reaction evidence="44">
        <text>(2E)-octenoyl-[ACP] + NADPH + H(+) = octanoyl-[ACP] + NADP(+)</text>
        <dbReference type="Rhea" id="RHEA:41848"/>
        <dbReference type="Rhea" id="RHEA-COMP:9635"/>
        <dbReference type="Rhea" id="RHEA-COMP:9636"/>
        <dbReference type="ChEBI" id="CHEBI:15378"/>
        <dbReference type="ChEBI" id="CHEBI:57783"/>
        <dbReference type="ChEBI" id="CHEBI:58349"/>
        <dbReference type="ChEBI" id="CHEBI:78462"/>
        <dbReference type="ChEBI" id="CHEBI:78463"/>
    </reaction>
    <physiologicalReaction direction="left-to-right" evidence="44">
        <dbReference type="Rhea" id="RHEA:41849"/>
    </physiologicalReaction>
</comment>
<dbReference type="GO" id="GO:0031177">
    <property type="term" value="F:phosphopantetheine binding"/>
    <property type="evidence" value="ECO:0007669"/>
    <property type="project" value="InterPro"/>
</dbReference>
<dbReference type="EC" id="2.3.1.41" evidence="7"/>
<dbReference type="InterPro" id="IPR042104">
    <property type="entry name" value="PKS_dehydratase_sf"/>
</dbReference>
<dbReference type="EC" id="2.3.1.38" evidence="8"/>
<comment type="catalytic activity">
    <reaction evidence="41">
        <text>hexadecanoyl-[ACP] + malonyl-[ACP] + H(+) = 3-oxooctadecanoyl-[ACP] + holo-[ACP] + CO2</text>
        <dbReference type="Rhea" id="RHEA:41916"/>
        <dbReference type="Rhea" id="RHEA-COMP:9623"/>
        <dbReference type="Rhea" id="RHEA-COMP:9652"/>
        <dbReference type="Rhea" id="RHEA-COMP:9653"/>
        <dbReference type="Rhea" id="RHEA-COMP:9685"/>
        <dbReference type="ChEBI" id="CHEBI:15378"/>
        <dbReference type="ChEBI" id="CHEBI:16526"/>
        <dbReference type="ChEBI" id="CHEBI:64479"/>
        <dbReference type="ChEBI" id="CHEBI:78449"/>
        <dbReference type="ChEBI" id="CHEBI:78483"/>
        <dbReference type="ChEBI" id="CHEBI:78487"/>
    </reaction>
    <physiologicalReaction direction="left-to-right" evidence="41">
        <dbReference type="Rhea" id="RHEA:41917"/>
    </physiologicalReaction>
</comment>
<evidence type="ECO:0000256" key="24">
    <source>
        <dbReference type="ARBA" id="ARBA00023398"/>
    </source>
</evidence>
<dbReference type="Pfam" id="PF00975">
    <property type="entry name" value="Thioesterase"/>
    <property type="match status" value="1"/>
</dbReference>
<comment type="catalytic activity">
    <reaction evidence="45">
        <text>a fatty acyl-[ACP] + malonyl-[ACP] + H(+) = a 3-oxoacyl-[ACP] + holo-[ACP] + CO2</text>
        <dbReference type="Rhea" id="RHEA:22836"/>
        <dbReference type="Rhea" id="RHEA-COMP:9623"/>
        <dbReference type="Rhea" id="RHEA-COMP:9685"/>
        <dbReference type="Rhea" id="RHEA-COMP:9916"/>
        <dbReference type="Rhea" id="RHEA-COMP:14125"/>
        <dbReference type="ChEBI" id="CHEBI:15378"/>
        <dbReference type="ChEBI" id="CHEBI:16526"/>
        <dbReference type="ChEBI" id="CHEBI:64479"/>
        <dbReference type="ChEBI" id="CHEBI:78449"/>
        <dbReference type="ChEBI" id="CHEBI:78776"/>
        <dbReference type="ChEBI" id="CHEBI:138651"/>
        <dbReference type="EC" id="2.3.1.41"/>
    </reaction>
    <physiologicalReaction direction="left-to-right" evidence="45">
        <dbReference type="Rhea" id="RHEA:22837"/>
    </physiologicalReaction>
</comment>
<evidence type="ECO:0000256" key="55">
    <source>
        <dbReference type="ARBA" id="ARBA00049414"/>
    </source>
</evidence>
<dbReference type="Gene3D" id="3.30.70.3290">
    <property type="match status" value="4"/>
</dbReference>
<evidence type="ECO:0000256" key="19">
    <source>
        <dbReference type="ARBA" id="ARBA00023332"/>
    </source>
</evidence>
<comment type="catalytic activity">
    <reaction evidence="47">
        <text>a 2,3-saturated acyl-[ACP] + NADP(+) = a (2E)-enoyl-[ACP] + NADPH + H(+)</text>
        <dbReference type="Rhea" id="RHEA:22564"/>
        <dbReference type="Rhea" id="RHEA-COMP:9925"/>
        <dbReference type="Rhea" id="RHEA-COMP:9926"/>
        <dbReference type="ChEBI" id="CHEBI:15378"/>
        <dbReference type="ChEBI" id="CHEBI:57783"/>
        <dbReference type="ChEBI" id="CHEBI:58349"/>
        <dbReference type="ChEBI" id="CHEBI:78784"/>
        <dbReference type="ChEBI" id="CHEBI:78785"/>
        <dbReference type="EC" id="1.3.1.39"/>
    </reaction>
    <physiologicalReaction direction="right-to-left" evidence="47">
        <dbReference type="Rhea" id="RHEA:22566"/>
    </physiologicalReaction>
</comment>
<evidence type="ECO:0000256" key="1">
    <source>
        <dbReference type="ARBA" id="ARBA00005189"/>
    </source>
</evidence>
<dbReference type="InterPro" id="IPR036291">
    <property type="entry name" value="NAD(P)-bd_dom_sf"/>
</dbReference>
<comment type="catalytic activity">
    <reaction evidence="23">
        <text>a (3R)-hydroxyacyl-[ACP] = a (2E)-enoyl-[ACP] + H2O</text>
        <dbReference type="Rhea" id="RHEA:13097"/>
        <dbReference type="Rhea" id="RHEA-COMP:9925"/>
        <dbReference type="Rhea" id="RHEA-COMP:9945"/>
        <dbReference type="ChEBI" id="CHEBI:15377"/>
        <dbReference type="ChEBI" id="CHEBI:78784"/>
        <dbReference type="ChEBI" id="CHEBI:78827"/>
        <dbReference type="EC" id="4.2.1.59"/>
    </reaction>
    <physiologicalReaction direction="left-to-right" evidence="23">
        <dbReference type="Rhea" id="RHEA:13098"/>
    </physiologicalReaction>
</comment>
<comment type="catalytic activity">
    <reaction evidence="21">
        <text>(3R)-hydroxyhexanoyl-[ACP] = (2E)-hexenoyl-[ACP] + H2O</text>
        <dbReference type="Rhea" id="RHEA:41828"/>
        <dbReference type="Rhea" id="RHEA-COMP:9630"/>
        <dbReference type="Rhea" id="RHEA-COMP:9631"/>
        <dbReference type="ChEBI" id="CHEBI:15377"/>
        <dbReference type="ChEBI" id="CHEBI:78457"/>
        <dbReference type="ChEBI" id="CHEBI:78458"/>
    </reaction>
    <physiologicalReaction direction="left-to-right" evidence="21">
        <dbReference type="Rhea" id="RHEA:41829"/>
    </physiologicalReaction>
</comment>
<dbReference type="InterPro" id="IPR020843">
    <property type="entry name" value="ER"/>
</dbReference>
<dbReference type="InterPro" id="IPR014031">
    <property type="entry name" value="Ketoacyl_synth_C"/>
</dbReference>
<dbReference type="GO" id="GO:0004315">
    <property type="term" value="F:3-oxoacyl-[acyl-carrier-protein] synthase activity"/>
    <property type="evidence" value="ECO:0007669"/>
    <property type="project" value="UniProtKB-EC"/>
</dbReference>
<dbReference type="InterPro" id="IPR018201">
    <property type="entry name" value="Ketoacyl_synth_AS"/>
</dbReference>
<dbReference type="PROSITE" id="PS52004">
    <property type="entry name" value="KS3_2"/>
    <property type="match status" value="2"/>
</dbReference>
<feature type="region of interest" description="Disordered" evidence="60">
    <location>
        <begin position="1"/>
        <end position="20"/>
    </location>
</feature>
<comment type="catalytic activity">
    <reaction evidence="36">
        <text>dodecanoyl-[ACP] + malonyl-[ACP] + H(+) = 3-oxotetradecanoyl-[ACP] + holo-[ACP] + CO2</text>
        <dbReference type="Rhea" id="RHEA:41884"/>
        <dbReference type="Rhea" id="RHEA-COMP:9623"/>
        <dbReference type="Rhea" id="RHEA-COMP:9644"/>
        <dbReference type="Rhea" id="RHEA-COMP:9645"/>
        <dbReference type="Rhea" id="RHEA-COMP:9685"/>
        <dbReference type="ChEBI" id="CHEBI:15378"/>
        <dbReference type="ChEBI" id="CHEBI:16526"/>
        <dbReference type="ChEBI" id="CHEBI:64479"/>
        <dbReference type="ChEBI" id="CHEBI:65264"/>
        <dbReference type="ChEBI" id="CHEBI:78449"/>
        <dbReference type="ChEBI" id="CHEBI:78473"/>
    </reaction>
    <physiologicalReaction direction="left-to-right" evidence="36">
        <dbReference type="Rhea" id="RHEA:41885"/>
    </physiologicalReaction>
</comment>
<dbReference type="InterPro" id="IPR013968">
    <property type="entry name" value="PKS_KR"/>
</dbReference>
<evidence type="ECO:0000256" key="16">
    <source>
        <dbReference type="ARBA" id="ARBA00022990"/>
    </source>
</evidence>
<dbReference type="Gene3D" id="1.10.1200.10">
    <property type="entry name" value="ACP-like"/>
    <property type="match status" value="1"/>
</dbReference>
<evidence type="ECO:0000256" key="12">
    <source>
        <dbReference type="ARBA" id="ARBA00022553"/>
    </source>
</evidence>
<evidence type="ECO:0000256" key="57">
    <source>
        <dbReference type="ARBA" id="ARBA00049449"/>
    </source>
</evidence>
<dbReference type="Proteomes" id="UP000719412">
    <property type="component" value="Unassembled WGS sequence"/>
</dbReference>
<dbReference type="InterPro" id="IPR014030">
    <property type="entry name" value="Ketoacyl_synth_N"/>
</dbReference>
<sequence>MDASQPHPRSDEPDFEYSRWLSSAPPGEEVVISGMSGRLPDSRNIHEFRDNLFSKTDMVSDDDRRWQLEHPEVPKRSAKIPNIDHLDAGYFGVHHRQVNHMDPMIRVLLETAVEAIIDAGINPSEVEGSRTGVFAGTCWSDMENIILMGVTEPQKFGLTGYLRSLNAQRVSYFLKLKGPACIVDTACSSSLNALDLAFKAIRSGQCDNAIVSGSNLLLHPGNTLQFFRLGVLSKDGVCRVFDQDASGYSRGEAIASIFLQKAKNARRIYAQIINTKVNSDGFKEQGITFPSILAQKQLMTEIYDESGIHPSELSFLEAHGTGTQVGDPQEVEAIDDALARKRDKPLLVGSVKSSMGHTEPASGVCSIIKVLIAMETGLIAPNINLKQIKAGMKTFEQGRTKVVLDLTELEGDEALVGVNNFGFGGNNCHTVLKRFKKKKVDGGVPKDDVPRLVCVSGRTEEAVLSQLNDVNSTKLDAEYVGLLHQIYKKKIANHIYRGFTVATKNGPLRTSSKFFSFQHEPLSVYFGQFERSFKLLGSCLLHFPAFKNTISRIDNILATKNVNILDTILKDQIQEDNILGAIAVQAGLVDVLKSLDLVPTAVYGDSWGKIVRAYYYDLITIEETALAAYKTSQEPSNIHLDAIAKFDSLVKLVPKRQDRYFSKTPNLPNLELRGHSLSHETLLKLPKNSLVLNVSDQKLDNKDVLIVEGNLVNFLEVLGRLYECGHNPQLHKLYPEIVYPVSRGTPMISPMVKWDHDKSWFAYKFTEFIASDAEQKHCNVSNDYEEFKHIAGHVIDGRNLFPATEYLRLVWQTFAESRRLLVNDLPVIFENCKFIRAVTMPKNGPVKLIITIQRGTVKWEDNWTTFMDNMLQMKILQVDSRLLYVPVGIRKLTINLLKHHQTVESFKDKESLIPVHVYKESNIIKSGGIEIRGLTAKSISKRKPRLEPVLEKYEFVPNQEWLDLTQLMRVNIQIILENSLETQFKAVELMEGSDKLLLPLVCKVLDDVPVITPDLIVSTKTVLDPIPGVKIQQFVLTAESNLLLIVATKLLQNPTSLRQVLNSLHPKGFILTREQLDLEISDLDNIEVVTEYKTAKEKLILFKKSEEKIETKFVEVLSNNSEWLSQLQNFVKSEANVVVYGQKRVSDGLIGLVNCLRREPGGHKVKCFLMMDEVPDFDPRLPFYGDQLRKNLAINIYKSGKWGTYRHLLLEKLQEVECEHCFGDVSAKGDLSSMRWLEGQPIDESRLPETKVLIYNYYSALNFRDIMLASGRISAEAITSDRIEQECLIGIEFAGLDSNGRRVMGMIDNRAIATHVRGDSRFLWVVPGSWSLEEAATIPVVYSTVMYALLLAVDLKPKSTVLIHSGTGGIGLAALNVCLHHQFEIYVTVGTQDKRDYLRKNYPQIPESHIGNSRDTSFEEMIKTGTNERGVDAVLNSLSEDKLKASVRCLARGGHFLEIGKFDLANDSSLSLLLLERGASYHGIMLDQIFKNSAELKVKLVDALYKGVHDGYVKPLPRVVFGRDELVPAFKYMTTGTHIGKVLVKVRNEGDVRGVGPKRLFPALPRFTCDLTKSYVIIGGLGGVGLELADWLILREARKLVLVSRSGVQTGYQAQRIRLWRSYGVEVEISTRDVTTKQGCLDLIREATELGSIDAIFNLAVVLKDALLEDQTEETFRLSLAPKARTTIYLDQITREICPHLRYFVLFSSVSCGRGNAGQTNYGMANSIMERICEKRKRDGFPALAIQWGAIGDVGLVAKMQKENKELVIGGTLQQKISNCLEVLDRFLKQENPIVSSMLVAEKRNRSHGATSAVEAVANVLGIKDIKTVSQHATLAELGMDSMMGTEIIQLLEKEFEIYITARDVRSLSFAKLTEIESEKRNVGEEKSLNKMQQGTNLLIQFIPDKQADRRPIVKLSCEGQDNEGQPVLVFPGIEGVFTHLDALVKSLQARVLGVQYSYQEPEISVEEIAKTSLPHIEENISKDESLTLIGYSFGVSVSLEVLSLLENRGYSGKVISIDGSPTYLRSSMLNYVPGETEAEFQTNLVYKILAVLIPVDLLAPYKEKFLKCSDLNERCDLALTLIPSDVVNRQKLDKQAVVALYNRSKATLNYEFCHDKIRSKAYLFKAKYPIVNEDEDYHLSMVFEHSVQVATVDGDHVTILKQPELIKDINKLIAYKYRAMPEMDASQPHSRSDEPDFQYSRWLSSAPPGEEVVISGMSGRLPDSRNIHEFRDNLFSKTDMVNDDDRRWKLDHPEVPQSSAKIRDIDHLDAGYFGVHHRQANIMDPMMRVLLETAVEAIIDAGMNPSEVEGSKTGVFAGSCWSDMEHSILMGVIEPQKFGLTGYMRSLNVQRVSYFLKLKGPACIVDTACSSSLNALDLAFKAIRSGQCDNAIVSGSNLLLHPGNTLQFFRLGVLSNDGVCRVFDQDASGYGRGEAIASIFLQKAKNARRIYAQIINTKANSDGFKEQGITFPSTLAQKQLMTEIYDESGIHPSELSFLEAHGTGTQVGDPQEVEAIDDALARKRDKPLLVGSVKSSMGHTEPASGVCSIIKVVIAMETGLIAPNINLKQIKAGMKAFEQGRMKVVLDLTELEGDEALVGVNNFGFGGNNCHTVLKRFKKKKVDGGVPKDDVPMLVCVSGRTEEAVLSLLNDVNCRKLDAEHVGLFHQIYKKKIANHIYRGFTIASKNGPLRTSSKFFSFQHKPLSVYFGQFERSFKLLGSCLLHFPVFKKTISRIDNILATKKVNILDTILKDQIQEDNILGAIAVQVGLVDVLKSLELIPTAVYGDSWGKIIRAYYYDLITIEETALTAYKISQESSNIHFDSIAKFSSLLKSVPKRQDPYFSKTPNLANLQLRGHSLSHEMLIKMPKNSLVLNVSDQKLDNKEVLILEGNLVNFLEVLGRLYECGYNPQLHKLYPEIVYPVSRGTPMISPMVKWDHDKSWFAYKFTEFIASDAEQSQCNVSNDYEEFKHMAGHVIDGRNLFPATEYLRLVWQTFAQSRRLLVNDLPVIFENCKFIRAVTMPKNGLLKLIVTIQRGTGDFEVMDKDAVLGIARCDISASTGLVKWDDNWTTFTDRMLQMKILQVDSRLLYVPVGIRKLTIDPLKHHQIVKRFKDNESLIPVHVYKESNIIKSGGIEIRGLTAKSISKKKPRLEPVLEKYEFVPNQEWLDLTQLIRVNIQIILENSLETQFKAVEITEGSDEILSPLVCKVLDDVPVVTPDLTVSTKTVLDPIPGVKIEQFVLTAESNLLLIIATKLLQNPTSLRQVLNSLHPKGFVLTREQLDLKIPDLDNIEVITEYKTAKEKLILFKKSEDKIETKFVEVLSNNSEWLKQLQNFVKSEANVVVYGQNHESDGLIGLVNCLRREPGGHKVKCFLMMDEVPDFDPRLPFYGDQLRKNLAINIYKSGKWGTYRHLLLEELQEVECEYCLGDVLAKGDLSSMRWLEGPPSDESRLPESRVLIYNCYSAINFKDIMLASGRISAEAITTDRIEQECLIGIEFAGLDRKGRRVMGMIDNRAIATHVRGDSQLLWAVPDSWSLEEAATIPVVYSTVMYALLLAVDLKPKSTVLIHSGTGGIGLAALNVCLHHQFEIYVTVGTQDKRNYLRKHYPQIPESHIGNSRDTSFEEMIKAEHR</sequence>
<dbReference type="EC" id="1.3.1.39" evidence="2"/>
<evidence type="ECO:0000259" key="62">
    <source>
        <dbReference type="PROSITE" id="PS52004"/>
    </source>
</evidence>
<evidence type="ECO:0000256" key="39">
    <source>
        <dbReference type="ARBA" id="ARBA00047953"/>
    </source>
</evidence>
<comment type="catalytic activity">
    <reaction evidence="57">
        <text>butanoyl-[ACP] + malonyl-[ACP] + H(+) = 3-oxohexanoyl-[ACP] + holo-[ACP] + CO2</text>
        <dbReference type="Rhea" id="RHEA:41820"/>
        <dbReference type="Rhea" id="RHEA-COMP:9623"/>
        <dbReference type="Rhea" id="RHEA-COMP:9628"/>
        <dbReference type="Rhea" id="RHEA-COMP:9629"/>
        <dbReference type="Rhea" id="RHEA-COMP:9685"/>
        <dbReference type="ChEBI" id="CHEBI:15378"/>
        <dbReference type="ChEBI" id="CHEBI:16526"/>
        <dbReference type="ChEBI" id="CHEBI:64479"/>
        <dbReference type="ChEBI" id="CHEBI:78449"/>
        <dbReference type="ChEBI" id="CHEBI:78454"/>
        <dbReference type="ChEBI" id="CHEBI:78456"/>
    </reaction>
    <physiologicalReaction direction="left-to-right" evidence="57">
        <dbReference type="Rhea" id="RHEA:41821"/>
    </physiologicalReaction>
</comment>
<dbReference type="SUPFAM" id="SSF53474">
    <property type="entry name" value="alpha/beta-Hydrolases"/>
    <property type="match status" value="1"/>
</dbReference>
<evidence type="ECO:0000256" key="28">
    <source>
        <dbReference type="ARBA" id="ARBA00023442"/>
    </source>
</evidence>
<evidence type="ECO:0000256" key="46">
    <source>
        <dbReference type="ARBA" id="ARBA00048571"/>
    </source>
</evidence>
<dbReference type="Gene3D" id="3.90.180.10">
    <property type="entry name" value="Medium-chain alcohol dehydrogenases, catalytic domain"/>
    <property type="match status" value="2"/>
</dbReference>
<feature type="domain" description="Carrier" evidence="61">
    <location>
        <begin position="1807"/>
        <end position="1887"/>
    </location>
</feature>
<evidence type="ECO:0000256" key="15">
    <source>
        <dbReference type="ARBA" id="ARBA00022898"/>
    </source>
</evidence>
<comment type="catalytic activity">
    <reaction evidence="35">
        <text>(2E)-butenoyl-[ACP] + NADPH + H(+) = butanoyl-[ACP] + NADP(+)</text>
        <dbReference type="Rhea" id="RHEA:41812"/>
        <dbReference type="Rhea" id="RHEA-COMP:9627"/>
        <dbReference type="Rhea" id="RHEA-COMP:9628"/>
        <dbReference type="ChEBI" id="CHEBI:15378"/>
        <dbReference type="ChEBI" id="CHEBI:57783"/>
        <dbReference type="ChEBI" id="CHEBI:58349"/>
        <dbReference type="ChEBI" id="CHEBI:78453"/>
        <dbReference type="ChEBI" id="CHEBI:78454"/>
    </reaction>
    <physiologicalReaction direction="left-to-right" evidence="35">
        <dbReference type="Rhea" id="RHEA:41813"/>
    </physiologicalReaction>
</comment>
<dbReference type="Pfam" id="PF00550">
    <property type="entry name" value="PP-binding"/>
    <property type="match status" value="1"/>
</dbReference>
<evidence type="ECO:0000256" key="3">
    <source>
        <dbReference type="ARBA" id="ARBA00012480"/>
    </source>
</evidence>
<comment type="catalytic activity">
    <reaction evidence="24">
        <text>(3R)-hydroxytetradecanoyl-[ACP] = (2E)-tetradecenoyl-[ACP] + H2O</text>
        <dbReference type="Rhea" id="RHEA:41892"/>
        <dbReference type="Rhea" id="RHEA-COMP:9646"/>
        <dbReference type="Rhea" id="RHEA-COMP:9647"/>
        <dbReference type="ChEBI" id="CHEBI:15377"/>
        <dbReference type="ChEBI" id="CHEBI:78474"/>
        <dbReference type="ChEBI" id="CHEBI:78475"/>
    </reaction>
    <physiologicalReaction direction="left-to-right" evidence="24">
        <dbReference type="Rhea" id="RHEA:41893"/>
    </physiologicalReaction>
</comment>
<dbReference type="GO" id="GO:0019171">
    <property type="term" value="F:(3R)-hydroxyacyl-[acyl-carrier-protein] dehydratase activity"/>
    <property type="evidence" value="ECO:0007669"/>
    <property type="project" value="UniProtKB-EC"/>
</dbReference>
<evidence type="ECO:0000256" key="10">
    <source>
        <dbReference type="ARBA" id="ARBA00018769"/>
    </source>
</evidence>
<dbReference type="InterPro" id="IPR020841">
    <property type="entry name" value="PKS_Beta-ketoAc_synthase_dom"/>
</dbReference>
<dbReference type="SUPFAM" id="SSF52151">
    <property type="entry name" value="FabD/lysophospholipase-like"/>
    <property type="match status" value="2"/>
</dbReference>
<evidence type="ECO:0000256" key="21">
    <source>
        <dbReference type="ARBA" id="ARBA00023373"/>
    </source>
</evidence>
<dbReference type="Gene3D" id="3.40.50.1820">
    <property type="entry name" value="alpha/beta hydrolase"/>
    <property type="match status" value="1"/>
</dbReference>
<comment type="catalytic activity">
    <reaction evidence="31">
        <text>hexanoyl-[ACP] + malonyl-[ACP] + H(+) = 3-oxooctanoyl-[ACP] + holo-[ACP] + CO2</text>
        <dbReference type="Rhea" id="RHEA:41836"/>
        <dbReference type="Rhea" id="RHEA-COMP:9623"/>
        <dbReference type="Rhea" id="RHEA-COMP:9632"/>
        <dbReference type="Rhea" id="RHEA-COMP:9633"/>
        <dbReference type="Rhea" id="RHEA-COMP:9685"/>
        <dbReference type="ChEBI" id="CHEBI:15378"/>
        <dbReference type="ChEBI" id="CHEBI:16526"/>
        <dbReference type="ChEBI" id="CHEBI:64479"/>
        <dbReference type="ChEBI" id="CHEBI:78449"/>
        <dbReference type="ChEBI" id="CHEBI:78459"/>
        <dbReference type="ChEBI" id="CHEBI:78460"/>
    </reaction>
    <physiologicalReaction direction="left-to-right" evidence="31">
        <dbReference type="Rhea" id="RHEA:41837"/>
    </physiologicalReaction>
</comment>
<evidence type="ECO:0000256" key="53">
    <source>
        <dbReference type="ARBA" id="ARBA00049171"/>
    </source>
</evidence>
<gene>
    <name evidence="63" type="ORF">GEV33_013021</name>
</gene>
<evidence type="ECO:0000256" key="17">
    <source>
        <dbReference type="ARBA" id="ARBA00023239"/>
    </source>
</evidence>
<evidence type="ECO:0000256" key="34">
    <source>
        <dbReference type="ARBA" id="ARBA00047451"/>
    </source>
</evidence>
<comment type="pathway">
    <text evidence="1">Lipid metabolism.</text>
</comment>
<dbReference type="SMART" id="SM00829">
    <property type="entry name" value="PKS_ER"/>
    <property type="match status" value="2"/>
</dbReference>
<dbReference type="InterPro" id="IPR006162">
    <property type="entry name" value="Ppantetheine_attach_site"/>
</dbReference>
<dbReference type="InterPro" id="IPR009081">
    <property type="entry name" value="PP-bd_ACP"/>
</dbReference>
<comment type="catalytic activity">
    <reaction evidence="58">
        <text>(2E)-decenoyl-[ACP] + NADPH + H(+) = decanoyl-[ACP] + NADP(+)</text>
        <dbReference type="Rhea" id="RHEA:41864"/>
        <dbReference type="Rhea" id="RHEA-COMP:9639"/>
        <dbReference type="Rhea" id="RHEA-COMP:9640"/>
        <dbReference type="ChEBI" id="CHEBI:15378"/>
        <dbReference type="ChEBI" id="CHEBI:57783"/>
        <dbReference type="ChEBI" id="CHEBI:58349"/>
        <dbReference type="ChEBI" id="CHEBI:78467"/>
        <dbReference type="ChEBI" id="CHEBI:78468"/>
    </reaction>
    <physiologicalReaction direction="left-to-right" evidence="58">
        <dbReference type="Rhea" id="RHEA:41865"/>
    </physiologicalReaction>
</comment>
<dbReference type="SUPFAM" id="SSF53901">
    <property type="entry name" value="Thiolase-like"/>
    <property type="match status" value="2"/>
</dbReference>
<evidence type="ECO:0000256" key="31">
    <source>
        <dbReference type="ARBA" id="ARBA00047394"/>
    </source>
</evidence>
<evidence type="ECO:0000256" key="7">
    <source>
        <dbReference type="ARBA" id="ARBA00013191"/>
    </source>
</evidence>
<dbReference type="InterPro" id="IPR016035">
    <property type="entry name" value="Acyl_Trfase/lysoPLipase"/>
</dbReference>
<evidence type="ECO:0000256" key="5">
    <source>
        <dbReference type="ARBA" id="ARBA00012948"/>
    </source>
</evidence>
<dbReference type="PANTHER" id="PTHR43775:SF23">
    <property type="entry name" value="FATTY ACID SYNTHASE 3"/>
    <property type="match status" value="1"/>
</dbReference>
<evidence type="ECO:0000256" key="2">
    <source>
        <dbReference type="ARBA" id="ARBA00012004"/>
    </source>
</evidence>
<dbReference type="PANTHER" id="PTHR43775">
    <property type="entry name" value="FATTY ACID SYNTHASE"/>
    <property type="match status" value="1"/>
</dbReference>
<dbReference type="Gene3D" id="3.40.47.10">
    <property type="match status" value="2"/>
</dbReference>
<keyword evidence="12" id="KW-0597">Phosphoprotein</keyword>
<dbReference type="EC" id="2.3.1.85" evidence="4"/>
<dbReference type="PROSITE" id="PS00012">
    <property type="entry name" value="PHOSPHOPANTETHEINE"/>
    <property type="match status" value="1"/>
</dbReference>
<dbReference type="EC" id="3.1.2.14" evidence="3"/>
<keyword evidence="17" id="KW-0456">Lyase</keyword>
<evidence type="ECO:0000256" key="14">
    <source>
        <dbReference type="ARBA" id="ARBA00022799"/>
    </source>
</evidence>
<dbReference type="PROSITE" id="PS50075">
    <property type="entry name" value="CARRIER"/>
    <property type="match status" value="1"/>
</dbReference>
<evidence type="ECO:0000256" key="32">
    <source>
        <dbReference type="ARBA" id="ARBA00047400"/>
    </source>
</evidence>
<dbReference type="GO" id="GO:0004314">
    <property type="term" value="F:[acyl-carrier-protein] S-malonyltransferase activity"/>
    <property type="evidence" value="ECO:0007669"/>
    <property type="project" value="UniProtKB-EC"/>
</dbReference>
<evidence type="ECO:0000256" key="54">
    <source>
        <dbReference type="ARBA" id="ARBA00049263"/>
    </source>
</evidence>
<evidence type="ECO:0000256" key="26">
    <source>
        <dbReference type="ARBA" id="ARBA00023401"/>
    </source>
</evidence>
<comment type="catalytic activity">
    <reaction evidence="59">
        <text>octanoyl-[ACP] + malonyl-[ACP] + H(+) = 3-oxodecanoyl-[ACP] + holo-[ACP] + CO2</text>
        <dbReference type="Rhea" id="RHEA:41852"/>
        <dbReference type="Rhea" id="RHEA-COMP:9623"/>
        <dbReference type="Rhea" id="RHEA-COMP:9636"/>
        <dbReference type="Rhea" id="RHEA-COMP:9637"/>
        <dbReference type="Rhea" id="RHEA-COMP:9685"/>
        <dbReference type="ChEBI" id="CHEBI:15378"/>
        <dbReference type="ChEBI" id="CHEBI:16526"/>
        <dbReference type="ChEBI" id="CHEBI:64479"/>
        <dbReference type="ChEBI" id="CHEBI:78449"/>
        <dbReference type="ChEBI" id="CHEBI:78463"/>
        <dbReference type="ChEBI" id="CHEBI:78464"/>
    </reaction>
    <physiologicalReaction direction="left-to-right" evidence="59">
        <dbReference type="Rhea" id="RHEA:41853"/>
    </physiologicalReaction>
</comment>
<evidence type="ECO:0000256" key="37">
    <source>
        <dbReference type="ARBA" id="ARBA00047810"/>
    </source>
</evidence>
<comment type="catalytic activity">
    <reaction evidence="48">
        <text>holo-[ACP] + acetyl-CoA = acetyl-[ACP] + CoA</text>
        <dbReference type="Rhea" id="RHEA:41788"/>
        <dbReference type="Rhea" id="RHEA-COMP:9621"/>
        <dbReference type="Rhea" id="RHEA-COMP:9685"/>
        <dbReference type="ChEBI" id="CHEBI:57287"/>
        <dbReference type="ChEBI" id="CHEBI:57288"/>
        <dbReference type="ChEBI" id="CHEBI:64479"/>
        <dbReference type="ChEBI" id="CHEBI:78446"/>
        <dbReference type="EC" id="2.3.1.38"/>
    </reaction>
    <physiologicalReaction direction="left-to-right" evidence="48">
        <dbReference type="Rhea" id="RHEA:41789"/>
    </physiologicalReaction>
</comment>
<dbReference type="GO" id="GO:0006633">
    <property type="term" value="P:fatty acid biosynthetic process"/>
    <property type="evidence" value="ECO:0007669"/>
    <property type="project" value="InterPro"/>
</dbReference>
<keyword evidence="11" id="KW-0596">Phosphopantetheine</keyword>
<dbReference type="GO" id="GO:0141148">
    <property type="term" value="F:enoyl-[acyl-carrier-protein] reductase (NADPH) activity"/>
    <property type="evidence" value="ECO:0007669"/>
    <property type="project" value="UniProtKB-EC"/>
</dbReference>
<comment type="catalytic activity">
    <reaction evidence="20">
        <text>(3R)-hydroxydodecanoyl-[ACP] = (2E)-dodecenoyl-[ACP] + H2O</text>
        <dbReference type="Rhea" id="RHEA:41876"/>
        <dbReference type="Rhea" id="RHEA-COMP:9642"/>
        <dbReference type="Rhea" id="RHEA-COMP:9643"/>
        <dbReference type="ChEBI" id="CHEBI:15377"/>
        <dbReference type="ChEBI" id="CHEBI:78470"/>
        <dbReference type="ChEBI" id="CHEBI:78472"/>
    </reaction>
    <physiologicalReaction direction="left-to-right" evidence="20">
        <dbReference type="Rhea" id="RHEA:41877"/>
    </physiologicalReaction>
</comment>
<dbReference type="EC" id="1.1.1.100" evidence="5"/>
<comment type="catalytic activity">
    <reaction evidence="27">
        <text>(3R)-hydroxybutanoyl-[ACP] = (2E)-butenoyl-[ACP] + H2O</text>
        <dbReference type="Rhea" id="RHEA:41808"/>
        <dbReference type="Rhea" id="RHEA-COMP:9626"/>
        <dbReference type="Rhea" id="RHEA-COMP:9627"/>
        <dbReference type="ChEBI" id="CHEBI:15377"/>
        <dbReference type="ChEBI" id="CHEBI:78451"/>
        <dbReference type="ChEBI" id="CHEBI:78453"/>
    </reaction>
    <physiologicalReaction direction="left-to-right" evidence="27">
        <dbReference type="Rhea" id="RHEA:41809"/>
    </physiologicalReaction>
</comment>
<evidence type="ECO:0000256" key="23">
    <source>
        <dbReference type="ARBA" id="ARBA00023394"/>
    </source>
</evidence>
<evidence type="ECO:0000313" key="64">
    <source>
        <dbReference type="Proteomes" id="UP000719412"/>
    </source>
</evidence>
<comment type="catalytic activity">
    <reaction evidence="51">
        <text>(2E)-octadecenoyl-[ACP] + NADPH + H(+) = octadecanoyl-[ACP] + NADP(+)</text>
        <dbReference type="Rhea" id="RHEA:41928"/>
        <dbReference type="Rhea" id="RHEA-COMP:9655"/>
        <dbReference type="Rhea" id="RHEA-COMP:9656"/>
        <dbReference type="ChEBI" id="CHEBI:15378"/>
        <dbReference type="ChEBI" id="CHEBI:57783"/>
        <dbReference type="ChEBI" id="CHEBI:58349"/>
        <dbReference type="ChEBI" id="CHEBI:78489"/>
        <dbReference type="ChEBI" id="CHEBI:78495"/>
    </reaction>
    <physiologicalReaction direction="left-to-right" evidence="51">
        <dbReference type="Rhea" id="RHEA:41929"/>
    </physiologicalReaction>
</comment>
<comment type="catalytic activity">
    <reaction evidence="34">
        <text>tetradecanoyl-[ACP] + malonyl-[ACP] + H(+) = 3-oxohexadecanoyl-[ACP] + holo-[ACP] + CO2</text>
        <dbReference type="Rhea" id="RHEA:41900"/>
        <dbReference type="Rhea" id="RHEA-COMP:9623"/>
        <dbReference type="Rhea" id="RHEA-COMP:9648"/>
        <dbReference type="Rhea" id="RHEA-COMP:9649"/>
        <dbReference type="Rhea" id="RHEA-COMP:9685"/>
        <dbReference type="ChEBI" id="CHEBI:15378"/>
        <dbReference type="ChEBI" id="CHEBI:16526"/>
        <dbReference type="ChEBI" id="CHEBI:64479"/>
        <dbReference type="ChEBI" id="CHEBI:78449"/>
        <dbReference type="ChEBI" id="CHEBI:78477"/>
        <dbReference type="ChEBI" id="CHEBI:78478"/>
    </reaction>
    <physiologicalReaction direction="left-to-right" evidence="34">
        <dbReference type="Rhea" id="RHEA:41901"/>
    </physiologicalReaction>
</comment>
<comment type="catalytic activity">
    <reaction evidence="42">
        <text>(2E)-dodecenoyl-[ACP] + NADPH + H(+) = dodecanoyl-[ACP] + NADP(+)</text>
        <dbReference type="Rhea" id="RHEA:41880"/>
        <dbReference type="Rhea" id="RHEA-COMP:9643"/>
        <dbReference type="Rhea" id="RHEA-COMP:9644"/>
        <dbReference type="ChEBI" id="CHEBI:15378"/>
        <dbReference type="ChEBI" id="CHEBI:57783"/>
        <dbReference type="ChEBI" id="CHEBI:58349"/>
        <dbReference type="ChEBI" id="CHEBI:65264"/>
        <dbReference type="ChEBI" id="CHEBI:78472"/>
    </reaction>
    <physiologicalReaction direction="left-to-right" evidence="42">
        <dbReference type="Rhea" id="RHEA:41881"/>
    </physiologicalReaction>
</comment>
<dbReference type="InterPro" id="IPR057326">
    <property type="entry name" value="KR_dom"/>
</dbReference>
<reference evidence="63" key="1">
    <citation type="journal article" date="2020" name="J Insects Food Feed">
        <title>The yellow mealworm (Tenebrio molitor) genome: a resource for the emerging insects as food and feed industry.</title>
        <authorList>
            <person name="Eriksson T."/>
            <person name="Andere A."/>
            <person name="Kelstrup H."/>
            <person name="Emery V."/>
            <person name="Picard C."/>
        </authorList>
    </citation>
    <scope>NUCLEOTIDE SEQUENCE</scope>
    <source>
        <strain evidence="63">Stoneville</strain>
        <tissue evidence="63">Whole head</tissue>
    </source>
</reference>
<comment type="catalytic activity">
    <reaction evidence="32">
        <text>a (3R)-hydroxyacyl-[ACP] + NADP(+) = a 3-oxoacyl-[ACP] + NADPH + H(+)</text>
        <dbReference type="Rhea" id="RHEA:17397"/>
        <dbReference type="Rhea" id="RHEA-COMP:9916"/>
        <dbReference type="Rhea" id="RHEA-COMP:9945"/>
        <dbReference type="ChEBI" id="CHEBI:15378"/>
        <dbReference type="ChEBI" id="CHEBI:57783"/>
        <dbReference type="ChEBI" id="CHEBI:58349"/>
        <dbReference type="ChEBI" id="CHEBI:78776"/>
        <dbReference type="ChEBI" id="CHEBI:78827"/>
        <dbReference type="EC" id="1.1.1.100"/>
    </reaction>
    <physiologicalReaction direction="right-to-left" evidence="32">
        <dbReference type="Rhea" id="RHEA:17399"/>
    </physiologicalReaction>
</comment>
<dbReference type="InterPro" id="IPR001227">
    <property type="entry name" value="Ac_transferase_dom_sf"/>
</dbReference>
<organism evidence="63 64">
    <name type="scientific">Tenebrio molitor</name>
    <name type="common">Yellow mealworm beetle</name>
    <dbReference type="NCBI Taxonomy" id="7067"/>
    <lineage>
        <taxon>Eukaryota</taxon>
        <taxon>Metazoa</taxon>
        <taxon>Ecdysozoa</taxon>
        <taxon>Arthropoda</taxon>
        <taxon>Hexapoda</taxon>
        <taxon>Insecta</taxon>
        <taxon>Pterygota</taxon>
        <taxon>Neoptera</taxon>
        <taxon>Endopterygota</taxon>
        <taxon>Coleoptera</taxon>
        <taxon>Polyphaga</taxon>
        <taxon>Cucujiformia</taxon>
        <taxon>Tenebrionidae</taxon>
        <taxon>Tenebrio</taxon>
    </lineage>
</organism>
<evidence type="ECO:0000256" key="6">
    <source>
        <dbReference type="ARBA" id="ARBA00013167"/>
    </source>
</evidence>